<dbReference type="EMBL" id="MFKF01000026">
    <property type="protein sequence ID" value="OGG56584.1"/>
    <property type="molecule type" value="Genomic_DNA"/>
</dbReference>
<evidence type="ECO:0000259" key="5">
    <source>
        <dbReference type="Pfam" id="PF00884"/>
    </source>
</evidence>
<evidence type="ECO:0000256" key="2">
    <source>
        <dbReference type="ARBA" id="ARBA00022723"/>
    </source>
</evidence>
<evidence type="ECO:0000313" key="7">
    <source>
        <dbReference type="Proteomes" id="UP000178606"/>
    </source>
</evidence>
<reference evidence="6 7" key="1">
    <citation type="journal article" date="2016" name="Nat. Commun.">
        <title>Thousands of microbial genomes shed light on interconnected biogeochemical processes in an aquifer system.</title>
        <authorList>
            <person name="Anantharaman K."/>
            <person name="Brown C.T."/>
            <person name="Hug L.A."/>
            <person name="Sharon I."/>
            <person name="Castelle C.J."/>
            <person name="Probst A.J."/>
            <person name="Thomas B.C."/>
            <person name="Singh A."/>
            <person name="Wilkins M.J."/>
            <person name="Karaoz U."/>
            <person name="Brodie E.L."/>
            <person name="Williams K.H."/>
            <person name="Hubbard S.S."/>
            <person name="Banfield J.F."/>
        </authorList>
    </citation>
    <scope>NUCLEOTIDE SEQUENCE [LARGE SCALE GENOMIC DNA]</scope>
    <source>
        <strain evidence="7">RIFCSPLOWO2_12_FULL_64_10</strain>
    </source>
</reference>
<evidence type="ECO:0000256" key="3">
    <source>
        <dbReference type="ARBA" id="ARBA00022801"/>
    </source>
</evidence>
<dbReference type="PANTHER" id="PTHR42693:SF33">
    <property type="entry name" value="ARYLSULFATASE"/>
    <property type="match status" value="1"/>
</dbReference>
<evidence type="ECO:0000256" key="4">
    <source>
        <dbReference type="ARBA" id="ARBA00022837"/>
    </source>
</evidence>
<dbReference type="GO" id="GO:0046872">
    <property type="term" value="F:metal ion binding"/>
    <property type="evidence" value="ECO:0007669"/>
    <property type="project" value="UniProtKB-KW"/>
</dbReference>
<name>A0A1F6D573_HANXR</name>
<dbReference type="InterPro" id="IPR024607">
    <property type="entry name" value="Sulfatase_CS"/>
</dbReference>
<evidence type="ECO:0000256" key="1">
    <source>
        <dbReference type="ARBA" id="ARBA00008779"/>
    </source>
</evidence>
<dbReference type="Pfam" id="PF00884">
    <property type="entry name" value="Sulfatase"/>
    <property type="match status" value="1"/>
</dbReference>
<keyword evidence="3" id="KW-0378">Hydrolase</keyword>
<feature type="domain" description="Sulfatase N-terminal" evidence="5">
    <location>
        <begin position="9"/>
        <end position="351"/>
    </location>
</feature>
<dbReference type="InterPro" id="IPR000917">
    <property type="entry name" value="Sulfatase_N"/>
</dbReference>
<dbReference type="InterPro" id="IPR050738">
    <property type="entry name" value="Sulfatase"/>
</dbReference>
<proteinExistence type="inferred from homology"/>
<dbReference type="Gene3D" id="3.40.720.10">
    <property type="entry name" value="Alkaline Phosphatase, subunit A"/>
    <property type="match status" value="1"/>
</dbReference>
<accession>A0A1F6D573</accession>
<comment type="caution">
    <text evidence="6">The sequence shown here is derived from an EMBL/GenBank/DDBJ whole genome shotgun (WGS) entry which is preliminary data.</text>
</comment>
<dbReference type="PROSITE" id="PS00523">
    <property type="entry name" value="SULFATASE_1"/>
    <property type="match status" value="1"/>
</dbReference>
<gene>
    <name evidence="6" type="ORF">A3F84_08775</name>
</gene>
<keyword evidence="2" id="KW-0479">Metal-binding</keyword>
<sequence>MASRIANRPNILFILSDDQGFWAMGCEGNREIEMPHLSRLAGAGMRFERFFCASPVCSPARATLLTGRIPSQHGVHDWIAAGNTTAKYEPARNGELIEYLRDAPGYTDALTSAGYVCGLSGKWHLGDAHRPQKGFTFWRVHAKGGGPYYNAPMVRDGEVYEEPRYVTDAITDNALAFLEGGKDSDRPFYLSVHYTAPHSPWQREHHPAALYDRYHEHCAFASVPDGLAPPSWAKNLSIPIRDAEQRRVYLSGYYAATTAMDASVGRLLDWLEANRLRENTLIVFTSDNGMNMGHHGVFGKGNATFPMNMFEESIRVPFLVSRPGHVPEGATNADLLSQYDFLPTLLDYAGVAPPAAGDLPGTSFAARLRGDAPAGHEHVVVFDEYGPVRAVRTPEWKYIHRYPYGPHELYDLRNDPGETTNLAGKAERRVKEREMRDRMTEWFLRYVNPDRDGVHEGVTGYGQVGLCGPRAGGEVNFAQAQVARWLSLDREGA</sequence>
<comment type="similarity">
    <text evidence="1">Belongs to the sulfatase family.</text>
</comment>
<dbReference type="AlphaFoldDB" id="A0A1F6D573"/>
<dbReference type="GO" id="GO:0004065">
    <property type="term" value="F:arylsulfatase activity"/>
    <property type="evidence" value="ECO:0007669"/>
    <property type="project" value="TreeGrafter"/>
</dbReference>
<dbReference type="PANTHER" id="PTHR42693">
    <property type="entry name" value="ARYLSULFATASE FAMILY MEMBER"/>
    <property type="match status" value="1"/>
</dbReference>
<dbReference type="CDD" id="cd16149">
    <property type="entry name" value="sulfatase_like"/>
    <property type="match status" value="1"/>
</dbReference>
<dbReference type="Proteomes" id="UP000178606">
    <property type="component" value="Unassembled WGS sequence"/>
</dbReference>
<protein>
    <recommendedName>
        <fullName evidence="5">Sulfatase N-terminal domain-containing protein</fullName>
    </recommendedName>
</protein>
<organism evidence="6 7">
    <name type="scientific">Handelsmanbacteria sp. (strain RIFCSPLOWO2_12_FULL_64_10)</name>
    <dbReference type="NCBI Taxonomy" id="1817868"/>
    <lineage>
        <taxon>Bacteria</taxon>
        <taxon>Candidatus Handelsmaniibacteriota</taxon>
    </lineage>
</organism>
<dbReference type="SUPFAM" id="SSF53649">
    <property type="entry name" value="Alkaline phosphatase-like"/>
    <property type="match status" value="1"/>
</dbReference>
<dbReference type="InterPro" id="IPR017850">
    <property type="entry name" value="Alkaline_phosphatase_core_sf"/>
</dbReference>
<evidence type="ECO:0000313" key="6">
    <source>
        <dbReference type="EMBL" id="OGG56584.1"/>
    </source>
</evidence>
<keyword evidence="4" id="KW-0106">Calcium</keyword>